<dbReference type="GO" id="GO:0006364">
    <property type="term" value="P:rRNA processing"/>
    <property type="evidence" value="ECO:0007669"/>
    <property type="project" value="TreeGrafter"/>
</dbReference>
<gene>
    <name evidence="2" type="ORF">I532_21310</name>
</gene>
<dbReference type="STRING" id="1300222.I532_21310"/>
<comment type="caution">
    <text evidence="2">The sequence shown here is derived from an EMBL/GenBank/DDBJ whole genome shotgun (WGS) entry which is preliminary data.</text>
</comment>
<evidence type="ECO:0000313" key="2">
    <source>
        <dbReference type="EMBL" id="EMT50648.1"/>
    </source>
</evidence>
<dbReference type="PROSITE" id="PS50880">
    <property type="entry name" value="TOPRIM"/>
    <property type="match status" value="1"/>
</dbReference>
<accession>M8DB75</accession>
<sequence length="120" mass="13516">MDHERAIIVEGKTDRERLRKVLAEPVLIVCTYGSYSAEKAAHLEEQLEKEEEIYIFTDEDDSGKKLRSQLQEDFPNATHLHTQALYAQVAHTPLDVLANILERAGFSVVGGNEESDYGRG</sequence>
<keyword evidence="3" id="KW-1185">Reference proteome</keyword>
<dbReference type="GO" id="GO:0043822">
    <property type="term" value="F:ribonuclease M5 activity"/>
    <property type="evidence" value="ECO:0007669"/>
    <property type="project" value="TreeGrafter"/>
</dbReference>
<name>M8DB75_9BACL</name>
<proteinExistence type="predicted"/>
<protein>
    <recommendedName>
        <fullName evidence="1">Toprim domain-containing protein</fullName>
    </recommendedName>
</protein>
<evidence type="ECO:0000313" key="3">
    <source>
        <dbReference type="Proteomes" id="UP000012081"/>
    </source>
</evidence>
<dbReference type="SMART" id="SM00493">
    <property type="entry name" value="TOPRIM"/>
    <property type="match status" value="1"/>
</dbReference>
<dbReference type="AlphaFoldDB" id="M8DB75"/>
<organism evidence="2 3">
    <name type="scientific">Brevibacillus borstelensis AK1</name>
    <dbReference type="NCBI Taxonomy" id="1300222"/>
    <lineage>
        <taxon>Bacteria</taxon>
        <taxon>Bacillati</taxon>
        <taxon>Bacillota</taxon>
        <taxon>Bacilli</taxon>
        <taxon>Bacillales</taxon>
        <taxon>Paenibacillaceae</taxon>
        <taxon>Brevibacillus</taxon>
    </lineage>
</organism>
<dbReference type="Pfam" id="PF01751">
    <property type="entry name" value="Toprim"/>
    <property type="match status" value="1"/>
</dbReference>
<dbReference type="PANTHER" id="PTHR39156:SF2">
    <property type="entry name" value="DNA PRIMASE (BACTERIAL TYPE) AND SMALL PRIMASE-LIKE PROTEINS"/>
    <property type="match status" value="1"/>
</dbReference>
<dbReference type="PATRIC" id="fig|1300222.3.peg.4482"/>
<dbReference type="PANTHER" id="PTHR39156">
    <property type="entry name" value="RIBONUCLEASE M5"/>
    <property type="match status" value="1"/>
</dbReference>
<reference evidence="2 3" key="1">
    <citation type="submission" date="2013-03" db="EMBL/GenBank/DDBJ databases">
        <title>Assembly of a new bacterial strain Brevibacillus borstelensis AK1.</title>
        <authorList>
            <person name="Rajan I."/>
            <person name="PoliReddy D."/>
            <person name="Sugumar T."/>
            <person name="Rathinam K."/>
            <person name="Alqarawi S."/>
            <person name="Khalil A.B."/>
            <person name="Sivakumar N."/>
        </authorList>
    </citation>
    <scope>NUCLEOTIDE SEQUENCE [LARGE SCALE GENOMIC DNA]</scope>
    <source>
        <strain evidence="2 3">AK1</strain>
    </source>
</reference>
<feature type="domain" description="Toprim" evidence="1">
    <location>
        <begin position="4"/>
        <end position="93"/>
    </location>
</feature>
<dbReference type="Proteomes" id="UP000012081">
    <property type="component" value="Unassembled WGS sequence"/>
</dbReference>
<dbReference type="EMBL" id="APBN01000013">
    <property type="protein sequence ID" value="EMT50648.1"/>
    <property type="molecule type" value="Genomic_DNA"/>
</dbReference>
<dbReference type="SUPFAM" id="SSF110455">
    <property type="entry name" value="Toprim domain"/>
    <property type="match status" value="1"/>
</dbReference>
<dbReference type="Gene3D" id="3.40.1360.10">
    <property type="match status" value="1"/>
</dbReference>
<dbReference type="RefSeq" id="WP_003391061.1">
    <property type="nucleotide sequence ID" value="NZ_APBN01000013.1"/>
</dbReference>
<dbReference type="OrthoDB" id="2417742at2"/>
<dbReference type="InterPro" id="IPR006171">
    <property type="entry name" value="TOPRIM_dom"/>
</dbReference>
<evidence type="ECO:0000259" key="1">
    <source>
        <dbReference type="PROSITE" id="PS50880"/>
    </source>
</evidence>